<keyword evidence="1" id="KW-1133">Transmembrane helix</keyword>
<keyword evidence="3" id="KW-1185">Reference proteome</keyword>
<dbReference type="InterPro" id="IPR045501">
    <property type="entry name" value="DUF6490"/>
</dbReference>
<dbReference type="Pfam" id="PF20100">
    <property type="entry name" value="DUF6490"/>
    <property type="match status" value="1"/>
</dbReference>
<evidence type="ECO:0000256" key="1">
    <source>
        <dbReference type="SAM" id="Phobius"/>
    </source>
</evidence>
<feature type="transmembrane region" description="Helical" evidence="1">
    <location>
        <begin position="61"/>
        <end position="81"/>
    </location>
</feature>
<evidence type="ECO:0000313" key="3">
    <source>
        <dbReference type="Proteomes" id="UP000636709"/>
    </source>
</evidence>
<dbReference type="EMBL" id="JACEFO010001603">
    <property type="protein sequence ID" value="KAF8732859.1"/>
    <property type="molecule type" value="Genomic_DNA"/>
</dbReference>
<dbReference type="AlphaFoldDB" id="A0A835FB09"/>
<keyword evidence="1" id="KW-0812">Transmembrane</keyword>
<reference evidence="2" key="1">
    <citation type="submission" date="2020-07" db="EMBL/GenBank/DDBJ databases">
        <title>Genome sequence and genetic diversity analysis of an under-domesticated orphan crop, white fonio (Digitaria exilis).</title>
        <authorList>
            <person name="Bennetzen J.L."/>
            <person name="Chen S."/>
            <person name="Ma X."/>
            <person name="Wang X."/>
            <person name="Yssel A.E.J."/>
            <person name="Chaluvadi S.R."/>
            <person name="Johnson M."/>
            <person name="Gangashetty P."/>
            <person name="Hamidou F."/>
            <person name="Sanogo M.D."/>
            <person name="Zwaenepoel A."/>
            <person name="Wallace J."/>
            <person name="Van De Peer Y."/>
            <person name="Van Deynze A."/>
        </authorList>
    </citation>
    <scope>NUCLEOTIDE SEQUENCE</scope>
    <source>
        <tissue evidence="2">Leaves</tissue>
    </source>
</reference>
<accession>A0A835FB09</accession>
<dbReference type="PANTHER" id="PTHR46610">
    <property type="entry name" value="OS05G0181300 PROTEIN"/>
    <property type="match status" value="1"/>
</dbReference>
<gene>
    <name evidence="2" type="ORF">HU200_015207</name>
</gene>
<feature type="transmembrane region" description="Helical" evidence="1">
    <location>
        <begin position="33"/>
        <end position="55"/>
    </location>
</feature>
<name>A0A835FB09_9POAL</name>
<sequence>MTNTSDKRKARSCLVREIDAKLVHYGTYDANPAWLVGAGFLVLTLSSGAALYRAAGDPATVSFVVASYVTLLLLFVCLRAYERSPAALRVPPRLRTLAAGSRKGPYPGAELAET</sequence>
<dbReference type="PANTHER" id="PTHR46610:SF12">
    <property type="entry name" value="OS06G0146600 PROTEIN"/>
    <property type="match status" value="1"/>
</dbReference>
<comment type="caution">
    <text evidence="2">The sequence shown here is derived from an EMBL/GenBank/DDBJ whole genome shotgun (WGS) entry which is preliminary data.</text>
</comment>
<protein>
    <submittedName>
        <fullName evidence="2">Uncharacterized protein</fullName>
    </submittedName>
</protein>
<dbReference type="Proteomes" id="UP000636709">
    <property type="component" value="Unassembled WGS sequence"/>
</dbReference>
<dbReference type="OrthoDB" id="694485at2759"/>
<evidence type="ECO:0000313" key="2">
    <source>
        <dbReference type="EMBL" id="KAF8732859.1"/>
    </source>
</evidence>
<proteinExistence type="predicted"/>
<keyword evidence="1" id="KW-0472">Membrane</keyword>
<organism evidence="2 3">
    <name type="scientific">Digitaria exilis</name>
    <dbReference type="NCBI Taxonomy" id="1010633"/>
    <lineage>
        <taxon>Eukaryota</taxon>
        <taxon>Viridiplantae</taxon>
        <taxon>Streptophyta</taxon>
        <taxon>Embryophyta</taxon>
        <taxon>Tracheophyta</taxon>
        <taxon>Spermatophyta</taxon>
        <taxon>Magnoliopsida</taxon>
        <taxon>Liliopsida</taxon>
        <taxon>Poales</taxon>
        <taxon>Poaceae</taxon>
        <taxon>PACMAD clade</taxon>
        <taxon>Panicoideae</taxon>
        <taxon>Panicodae</taxon>
        <taxon>Paniceae</taxon>
        <taxon>Anthephorinae</taxon>
        <taxon>Digitaria</taxon>
    </lineage>
</organism>